<feature type="site" description="Transition state stabilizer" evidence="14">
    <location>
        <position position="269"/>
    </location>
</feature>
<organism evidence="16 17">
    <name type="scientific">Roseitalea porphyridii</name>
    <dbReference type="NCBI Taxonomy" id="1852022"/>
    <lineage>
        <taxon>Bacteria</taxon>
        <taxon>Pseudomonadati</taxon>
        <taxon>Pseudomonadota</taxon>
        <taxon>Alphaproteobacteria</taxon>
        <taxon>Hyphomicrobiales</taxon>
        <taxon>Ahrensiaceae</taxon>
        <taxon>Roseitalea</taxon>
    </lineage>
</organism>
<dbReference type="HAMAP" id="MF_00107">
    <property type="entry name" value="IspF"/>
    <property type="match status" value="1"/>
</dbReference>
<evidence type="ECO:0000313" key="16">
    <source>
        <dbReference type="EMBL" id="QBK32330.1"/>
    </source>
</evidence>
<keyword evidence="8 14" id="KW-0808">Transferase</keyword>
<dbReference type="NCBIfam" id="NF006899">
    <property type="entry name" value="PRK09382.1"/>
    <property type="match status" value="1"/>
</dbReference>
<comment type="caution">
    <text evidence="14">Lacks conserved residue(s) required for the propagation of feature annotation.</text>
</comment>
<evidence type="ECO:0000256" key="11">
    <source>
        <dbReference type="ARBA" id="ARBA00023229"/>
    </source>
</evidence>
<dbReference type="NCBIfam" id="TIGR00151">
    <property type="entry name" value="ispF"/>
    <property type="match status" value="1"/>
</dbReference>
<feature type="region of interest" description="2-C-methyl-D-erythritol 4-phosphate cytidylyltransferase" evidence="14">
    <location>
        <begin position="1"/>
        <end position="236"/>
    </location>
</feature>
<dbReference type="SUPFAM" id="SSF53448">
    <property type="entry name" value="Nucleotide-diphospho-sugar transferases"/>
    <property type="match status" value="1"/>
</dbReference>
<feature type="binding site" evidence="14">
    <location>
        <begin position="367"/>
        <end position="370"/>
    </location>
    <ligand>
        <name>4-CDP-2-C-methyl-D-erythritol 2-phosphate</name>
        <dbReference type="ChEBI" id="CHEBI:57919"/>
    </ligand>
</feature>
<reference evidence="16 17" key="1">
    <citation type="journal article" date="2017" name="Int. J. Syst. Evol. Microbiol.">
        <title>Roseitalea porphyridii gen. nov., sp. nov., isolated from a red alga, and reclassification of Hoeflea suaedae Chung et al. 2013 as Pseudohoeflea suaedae gen. nov., comb. nov.</title>
        <authorList>
            <person name="Hyeon J.W."/>
            <person name="Jeong S.E."/>
            <person name="Baek K."/>
            <person name="Jeon C.O."/>
        </authorList>
    </citation>
    <scope>NUCLEOTIDE SEQUENCE [LARGE SCALE GENOMIC DNA]</scope>
    <source>
        <strain evidence="16 17">MA7-20</strain>
    </source>
</reference>
<feature type="site" description="Transition state stabilizer" evidence="14">
    <location>
        <position position="13"/>
    </location>
</feature>
<dbReference type="GO" id="GO:0019288">
    <property type="term" value="P:isopentenyl diphosphate biosynthetic process, methylerythritol 4-phosphate pathway"/>
    <property type="evidence" value="ECO:0007669"/>
    <property type="project" value="UniProtKB-UniRule"/>
</dbReference>
<evidence type="ECO:0000256" key="12">
    <source>
        <dbReference type="ARBA" id="ARBA00023239"/>
    </source>
</evidence>
<evidence type="ECO:0000256" key="9">
    <source>
        <dbReference type="ARBA" id="ARBA00022695"/>
    </source>
</evidence>
<keyword evidence="9 14" id="KW-0548">Nucleotidyltransferase</keyword>
<sequence length="398" mass="41434">MGLVIVAAGRGARAGLDSGPKQYHRLAGRALIARTLDAFQGFVAPAETCIVIHADDDALLAEAIGADRAYRTVHGGASRQASVRAGLEALAATAPGITHVMIHDAARPFVSRALLDGIHAAATAHPQSGILPVLPIAETIKRVENGAVGGTVPRDGLFTAQTPQTFPLAAITDVHRRAAAEDREDFTDDAALFEWAGLPVMTTEGDKANVKLTYAQDFHMAEQQLAGNAAPALPDIRTGNGYDVHRFGPGDHVMLCGVAIPHTKTLSGHSDADVGLHALTDALLATCGAGDIGDHFPPSDPQWKGQASALFLKEAARIVREAGGTILNADVSLIAEAPKIAPHRLAMREVLARLLGIAIERCSVKATTNEQMGFVGRGEGIAAIATASVLYAPKGETG</sequence>
<dbReference type="Gene3D" id="3.90.550.10">
    <property type="entry name" value="Spore Coat Polysaccharide Biosynthesis Protein SpsA, Chain A"/>
    <property type="match status" value="1"/>
</dbReference>
<evidence type="ECO:0000256" key="13">
    <source>
        <dbReference type="ARBA" id="ARBA00023268"/>
    </source>
</evidence>
<dbReference type="Proteomes" id="UP000293719">
    <property type="component" value="Chromosome"/>
</dbReference>
<dbReference type="InterPro" id="IPR001228">
    <property type="entry name" value="IspD"/>
</dbReference>
<evidence type="ECO:0000313" key="17">
    <source>
        <dbReference type="Proteomes" id="UP000293719"/>
    </source>
</evidence>
<feature type="site" description="Positions MEP for the nucleophilic attack" evidence="14">
    <location>
        <position position="154"/>
    </location>
</feature>
<evidence type="ECO:0000256" key="7">
    <source>
        <dbReference type="ARBA" id="ARBA00009789"/>
    </source>
</evidence>
<dbReference type="Pfam" id="PF02542">
    <property type="entry name" value="YgbB"/>
    <property type="match status" value="1"/>
</dbReference>
<dbReference type="PROSITE" id="PS01295">
    <property type="entry name" value="ISPD"/>
    <property type="match status" value="1"/>
</dbReference>
<evidence type="ECO:0000256" key="5">
    <source>
        <dbReference type="ARBA" id="ARBA00004787"/>
    </source>
</evidence>
<comment type="similarity">
    <text evidence="14">In the N-terminal section; belongs to the IspD/TarI cytidylyltransferase family. IspD subfamily.</text>
</comment>
<comment type="pathway">
    <text evidence="5 14">Isoprenoid biosynthesis; isopentenyl diphosphate biosynthesis via DXP pathway; isopentenyl diphosphate from 1-deoxy-D-xylulose 5-phosphate: step 2/6.</text>
</comment>
<feature type="region of interest" description="2-C-methyl-D-erythritol 2,4-cyclodiphosphate synthase" evidence="14">
    <location>
        <begin position="237"/>
        <end position="398"/>
    </location>
</feature>
<dbReference type="InterPro" id="IPR036571">
    <property type="entry name" value="MECDP_synthase_sf"/>
</dbReference>
<dbReference type="Pfam" id="PF01128">
    <property type="entry name" value="IspD"/>
    <property type="match status" value="1"/>
</dbReference>
<feature type="binding site" evidence="14">
    <location>
        <position position="277"/>
    </location>
    <ligand>
        <name>a divalent metal cation</name>
        <dbReference type="ChEBI" id="CHEBI:60240"/>
    </ligand>
</feature>
<feature type="binding site" evidence="14">
    <location>
        <position position="243"/>
    </location>
    <ligand>
        <name>a divalent metal cation</name>
        <dbReference type="ChEBI" id="CHEBI:60240"/>
    </ligand>
</feature>
<keyword evidence="13 14" id="KW-0511">Multifunctional enzyme</keyword>
<dbReference type="GO" id="GO:0050518">
    <property type="term" value="F:2-C-methyl-D-erythritol 4-phosphate cytidylyltransferase activity"/>
    <property type="evidence" value="ECO:0007669"/>
    <property type="project" value="UniProtKB-UniRule"/>
</dbReference>
<dbReference type="InterPro" id="IPR020555">
    <property type="entry name" value="MECDP_synthase_CS"/>
</dbReference>
<dbReference type="KEGG" id="rpod:E0E05_08915"/>
<dbReference type="SUPFAM" id="SSF69765">
    <property type="entry name" value="IpsF-like"/>
    <property type="match status" value="1"/>
</dbReference>
<comment type="function">
    <text evidence="14">Bifunctional enzyme that catalyzes the formation of 4-diphosphocytidyl-2-C-methyl-D-erythritol from CTP and 2-C-methyl-D-erythritol 4-phosphate (MEP) (IspD), and catalyzes the conversion of 4-diphosphocytidyl-2-C-methyl-D-erythritol 2-phosphate (CDP-ME2P) to 2-C-methyl-D-erythritol 2,4-cyclodiphosphate (ME-CPP) with a corresponding release of cytidine 5-monophosphate (CMP) (IspF).</text>
</comment>
<proteinExistence type="inferred from homology"/>
<dbReference type="PANTHER" id="PTHR43181:SF1">
    <property type="entry name" value="2-C-METHYL-D-ERYTHRITOL 2,4-CYCLODIPHOSPHATE SYNTHASE, CHLOROPLASTIC"/>
    <property type="match status" value="1"/>
</dbReference>
<keyword evidence="10 14" id="KW-0479">Metal-binding</keyword>
<evidence type="ECO:0000256" key="3">
    <source>
        <dbReference type="ARBA" id="ARBA00001968"/>
    </source>
</evidence>
<dbReference type="GO" id="GO:0008685">
    <property type="term" value="F:2-C-methyl-D-erythritol 2,4-cyclodiphosphate synthase activity"/>
    <property type="evidence" value="ECO:0007669"/>
    <property type="project" value="UniProtKB-UniRule"/>
</dbReference>
<evidence type="ECO:0000256" key="2">
    <source>
        <dbReference type="ARBA" id="ARBA00001282"/>
    </source>
</evidence>
<feature type="binding site" evidence="14">
    <location>
        <begin position="269"/>
        <end position="270"/>
    </location>
    <ligand>
        <name>4-CDP-2-C-methyl-D-erythritol 2-phosphate</name>
        <dbReference type="ChEBI" id="CHEBI:57919"/>
    </ligand>
</feature>
<keyword evidence="17" id="KW-1185">Reference proteome</keyword>
<feature type="binding site" evidence="14">
    <location>
        <begin position="243"/>
        <end position="245"/>
    </location>
    <ligand>
        <name>4-CDP-2-C-methyl-D-erythritol 2-phosphate</name>
        <dbReference type="ChEBI" id="CHEBI:57919"/>
    </ligand>
</feature>
<evidence type="ECO:0000256" key="4">
    <source>
        <dbReference type="ARBA" id="ARBA00004709"/>
    </source>
</evidence>
<dbReference type="HAMAP" id="MF_00108">
    <property type="entry name" value="IspD"/>
    <property type="match status" value="1"/>
</dbReference>
<dbReference type="UniPathway" id="UPA00056">
    <property type="reaction ID" value="UER00093"/>
</dbReference>
<feature type="domain" description="2-C-methyl-D-erythritol 2,4-cyclodiphosphate synthase" evidence="15">
    <location>
        <begin position="236"/>
        <end position="389"/>
    </location>
</feature>
<dbReference type="InterPro" id="IPR029044">
    <property type="entry name" value="Nucleotide-diphossugar_trans"/>
</dbReference>
<dbReference type="InterPro" id="IPR034683">
    <property type="entry name" value="IspD/TarI"/>
</dbReference>
<comment type="similarity">
    <text evidence="7">Belongs to the IspD/TarI cytidylyltransferase family. IspD subfamily.</text>
</comment>
<keyword evidence="12 14" id="KW-0456">Lyase</keyword>
<feature type="site" description="Positions MEP for the nucleophilic attack" evidence="14">
    <location>
        <position position="211"/>
    </location>
</feature>
<dbReference type="EMBL" id="CP036532">
    <property type="protein sequence ID" value="QBK32330.1"/>
    <property type="molecule type" value="Genomic_DNA"/>
</dbReference>
<evidence type="ECO:0000256" key="10">
    <source>
        <dbReference type="ARBA" id="ARBA00022723"/>
    </source>
</evidence>
<comment type="cofactor">
    <cofactor evidence="3 14">
        <name>a divalent metal cation</name>
        <dbReference type="ChEBI" id="CHEBI:60240"/>
    </cofactor>
</comment>
<evidence type="ECO:0000256" key="8">
    <source>
        <dbReference type="ARBA" id="ARBA00022679"/>
    </source>
</evidence>
<feature type="binding site" evidence="14">
    <location>
        <position position="245"/>
    </location>
    <ligand>
        <name>a divalent metal cation</name>
        <dbReference type="ChEBI" id="CHEBI:60240"/>
    </ligand>
</feature>
<dbReference type="PANTHER" id="PTHR43181">
    <property type="entry name" value="2-C-METHYL-D-ERYTHRITOL 2,4-CYCLODIPHOSPHATE SYNTHASE, CHLOROPLASTIC"/>
    <property type="match status" value="1"/>
</dbReference>
<dbReference type="InterPro" id="IPR026596">
    <property type="entry name" value="IspD/F"/>
</dbReference>
<dbReference type="InterPro" id="IPR018294">
    <property type="entry name" value="ISPD_synthase_CS"/>
</dbReference>
<dbReference type="GO" id="GO:0016114">
    <property type="term" value="P:terpenoid biosynthetic process"/>
    <property type="evidence" value="ECO:0007669"/>
    <property type="project" value="InterPro"/>
</dbReference>
<dbReference type="CDD" id="cd02516">
    <property type="entry name" value="CDP-ME_synthetase"/>
    <property type="match status" value="1"/>
</dbReference>
<dbReference type="OrthoDB" id="9804336at2"/>
<feature type="binding site" evidence="14">
    <location>
        <begin position="291"/>
        <end position="293"/>
    </location>
    <ligand>
        <name>4-CDP-2-C-methyl-D-erythritol 2-phosphate</name>
        <dbReference type="ChEBI" id="CHEBI:57919"/>
    </ligand>
</feature>
<dbReference type="InterPro" id="IPR003526">
    <property type="entry name" value="MECDP_synthase"/>
</dbReference>
<accession>A0A4P6V7G1</accession>
<evidence type="ECO:0000259" key="15">
    <source>
        <dbReference type="Pfam" id="PF02542"/>
    </source>
</evidence>
<dbReference type="AlphaFoldDB" id="A0A4P6V7G1"/>
<protein>
    <recommendedName>
        <fullName evidence="14">Bifunctional enzyme IspD/IspF</fullName>
    </recommendedName>
    <domain>
        <recommendedName>
            <fullName evidence="14">2-C-methyl-D-erythritol 4-phosphate cytidylyltransferase</fullName>
            <ecNumber evidence="14">2.7.7.60</ecNumber>
        </recommendedName>
        <alternativeName>
            <fullName evidence="14">4-diphosphocytidyl-2C-methyl-D-erythritol synthase</fullName>
        </alternativeName>
        <alternativeName>
            <fullName evidence="14">MEP cytidylyltransferase</fullName>
            <shortName evidence="14">MCT</shortName>
        </alternativeName>
    </domain>
    <domain>
        <recommendedName>
            <fullName evidence="14">2-C-methyl-D-erythritol 2,4-cyclodiphosphate synthase</fullName>
            <shortName evidence="14">MECDP-synthase</shortName>
            <shortName evidence="14">MECPP-synthase</shortName>
            <shortName evidence="14">MECPS</shortName>
            <ecNumber evidence="14">4.6.1.12</ecNumber>
        </recommendedName>
    </domain>
</protein>
<keyword evidence="11 14" id="KW-0414">Isoprene biosynthesis</keyword>
<evidence type="ECO:0000256" key="14">
    <source>
        <dbReference type="HAMAP-Rule" id="MF_01520"/>
    </source>
</evidence>
<evidence type="ECO:0000256" key="6">
    <source>
        <dbReference type="ARBA" id="ARBA00008480"/>
    </source>
</evidence>
<comment type="similarity">
    <text evidence="6">Belongs to the IspF family.</text>
</comment>
<dbReference type="HAMAP" id="MF_01520">
    <property type="entry name" value="IspDF"/>
    <property type="match status" value="1"/>
</dbReference>
<name>A0A4P6V7G1_9HYPH</name>
<feature type="site" description="Transition state stabilizer" evidence="14">
    <location>
        <position position="21"/>
    </location>
</feature>
<dbReference type="NCBIfam" id="TIGR00453">
    <property type="entry name" value="ispD"/>
    <property type="match status" value="1"/>
</dbReference>
<evidence type="ECO:0000256" key="1">
    <source>
        <dbReference type="ARBA" id="ARBA00000200"/>
    </source>
</evidence>
<feature type="binding site" evidence="14">
    <location>
        <position position="374"/>
    </location>
    <ligand>
        <name>4-CDP-2-C-methyl-D-erythritol 2-phosphate</name>
        <dbReference type="ChEBI" id="CHEBI:57919"/>
    </ligand>
</feature>
<dbReference type="PROSITE" id="PS01350">
    <property type="entry name" value="ISPF"/>
    <property type="match status" value="1"/>
</dbReference>
<dbReference type="EC" id="2.7.7.60" evidence="14"/>
<dbReference type="GO" id="GO:0046872">
    <property type="term" value="F:metal ion binding"/>
    <property type="evidence" value="ECO:0007669"/>
    <property type="project" value="UniProtKB-KW"/>
</dbReference>
<comment type="pathway">
    <text evidence="4 14">Isoprenoid biosynthesis; isopentenyl diphosphate biosynthesis via DXP pathway; isopentenyl diphosphate from 1-deoxy-D-xylulose 5-phosphate: step 4/6.</text>
</comment>
<dbReference type="EC" id="4.6.1.12" evidence="14"/>
<feature type="binding site" evidence="14">
    <location>
        <position position="377"/>
    </location>
    <ligand>
        <name>4-CDP-2-C-methyl-D-erythritol 2-phosphate</name>
        <dbReference type="ChEBI" id="CHEBI:57919"/>
    </ligand>
</feature>
<dbReference type="CDD" id="cd00554">
    <property type="entry name" value="MECDP_synthase"/>
    <property type="match status" value="1"/>
</dbReference>
<dbReference type="Gene3D" id="3.30.1330.50">
    <property type="entry name" value="2-C-methyl-D-erythritol 2,4-cyclodiphosphate synthase"/>
    <property type="match status" value="1"/>
</dbReference>
<gene>
    <name evidence="14" type="primary">ispDF</name>
    <name evidence="16" type="ORF">E0E05_08915</name>
</gene>
<comment type="catalytic activity">
    <reaction evidence="2 14">
        <text>2-C-methyl-D-erythritol 4-phosphate + CTP + H(+) = 4-CDP-2-C-methyl-D-erythritol + diphosphate</text>
        <dbReference type="Rhea" id="RHEA:13429"/>
        <dbReference type="ChEBI" id="CHEBI:15378"/>
        <dbReference type="ChEBI" id="CHEBI:33019"/>
        <dbReference type="ChEBI" id="CHEBI:37563"/>
        <dbReference type="ChEBI" id="CHEBI:57823"/>
        <dbReference type="ChEBI" id="CHEBI:58262"/>
        <dbReference type="EC" id="2.7.7.60"/>
    </reaction>
</comment>
<comment type="catalytic activity">
    <reaction evidence="1 14">
        <text>4-CDP-2-C-methyl-D-erythritol 2-phosphate = 2-C-methyl-D-erythritol 2,4-cyclic diphosphate + CMP</text>
        <dbReference type="Rhea" id="RHEA:23864"/>
        <dbReference type="ChEBI" id="CHEBI:57919"/>
        <dbReference type="ChEBI" id="CHEBI:58483"/>
        <dbReference type="ChEBI" id="CHEBI:60377"/>
        <dbReference type="EC" id="4.6.1.12"/>
    </reaction>
</comment>
<feature type="site" description="Transition state stabilizer" evidence="14">
    <location>
        <position position="368"/>
    </location>
</feature>
<comment type="similarity">
    <text evidence="14">In the C-terminal section; belongs to the IspF family.</text>
</comment>